<dbReference type="AlphaFoldDB" id="A0A9D1KZJ5"/>
<feature type="active site" description="Tele-phosphohistidine intermediate" evidence="2">
    <location>
        <position position="9"/>
    </location>
</feature>
<dbReference type="Gene3D" id="3.40.50.1240">
    <property type="entry name" value="Phosphoglycerate mutase-like"/>
    <property type="match status" value="1"/>
</dbReference>
<accession>A0A9D1KZJ5</accession>
<keyword evidence="1" id="KW-0378">Hydrolase</keyword>
<dbReference type="GO" id="GO:0004331">
    <property type="term" value="F:fructose-2,6-bisphosphate 2-phosphatase activity"/>
    <property type="evidence" value="ECO:0007669"/>
    <property type="project" value="TreeGrafter"/>
</dbReference>
<dbReference type="InterPro" id="IPR051695">
    <property type="entry name" value="Phosphoglycerate_Mutase"/>
</dbReference>
<dbReference type="InterPro" id="IPR013078">
    <property type="entry name" value="His_Pase_superF_clade-1"/>
</dbReference>
<dbReference type="PANTHER" id="PTHR46517:SF1">
    <property type="entry name" value="FRUCTOSE-2,6-BISPHOSPHATASE TIGAR"/>
    <property type="match status" value="1"/>
</dbReference>
<reference evidence="4" key="2">
    <citation type="journal article" date="2021" name="PeerJ">
        <title>Extensive microbial diversity within the chicken gut microbiome revealed by metagenomics and culture.</title>
        <authorList>
            <person name="Gilroy R."/>
            <person name="Ravi A."/>
            <person name="Getino M."/>
            <person name="Pursley I."/>
            <person name="Horton D.L."/>
            <person name="Alikhan N.F."/>
            <person name="Baker D."/>
            <person name="Gharbi K."/>
            <person name="Hall N."/>
            <person name="Watson M."/>
            <person name="Adriaenssens E.M."/>
            <person name="Foster-Nyarko E."/>
            <person name="Jarju S."/>
            <person name="Secka A."/>
            <person name="Antonio M."/>
            <person name="Oren A."/>
            <person name="Chaudhuri R.R."/>
            <person name="La Ragione R."/>
            <person name="Hildebrand F."/>
            <person name="Pallen M.J."/>
        </authorList>
    </citation>
    <scope>NUCLEOTIDE SEQUENCE</scope>
    <source>
        <strain evidence="4">CHK195-11698</strain>
    </source>
</reference>
<feature type="binding site" evidence="3">
    <location>
        <begin position="8"/>
        <end position="15"/>
    </location>
    <ligand>
        <name>substrate</name>
    </ligand>
</feature>
<reference evidence="4" key="1">
    <citation type="submission" date="2020-10" db="EMBL/GenBank/DDBJ databases">
        <authorList>
            <person name="Gilroy R."/>
        </authorList>
    </citation>
    <scope>NUCLEOTIDE SEQUENCE</scope>
    <source>
        <strain evidence="4">CHK195-11698</strain>
    </source>
</reference>
<organism evidence="4 5">
    <name type="scientific">Candidatus Fimiplasma intestinipullorum</name>
    <dbReference type="NCBI Taxonomy" id="2840825"/>
    <lineage>
        <taxon>Bacteria</taxon>
        <taxon>Bacillati</taxon>
        <taxon>Bacillota</taxon>
        <taxon>Clostridia</taxon>
        <taxon>Eubacteriales</taxon>
        <taxon>Candidatus Fimiplasma</taxon>
    </lineage>
</organism>
<name>A0A9D1KZJ5_9FIRM</name>
<evidence type="ECO:0000256" key="2">
    <source>
        <dbReference type="PIRSR" id="PIRSR613078-1"/>
    </source>
</evidence>
<dbReference type="EMBL" id="DVMJ01000014">
    <property type="protein sequence ID" value="HIU12850.1"/>
    <property type="molecule type" value="Genomic_DNA"/>
</dbReference>
<dbReference type="Pfam" id="PF00300">
    <property type="entry name" value="His_Phos_1"/>
    <property type="match status" value="1"/>
</dbReference>
<sequence length="193" mass="21851">MKELYLMRHGQTLFNTLNKIQGWCDSPLTELGKSQARLAGEMLHAIPFDHYYCSTAERSNDTLELVAPGVSYTRLKGLKERYFSVFEGESESLNPAMADYDAVFTKYGGESGEDVARRMVTTLTEIMEKPDHQCVLAVSHAGACMTFLGRWVDPMQVLQDRRFSNCAVLHFTYDQGNFAFVEMLSIDGVKEHE</sequence>
<dbReference type="PROSITE" id="PS00175">
    <property type="entry name" value="PG_MUTASE"/>
    <property type="match status" value="1"/>
</dbReference>
<gene>
    <name evidence="4" type="ORF">IAD15_02095</name>
</gene>
<evidence type="ECO:0000313" key="4">
    <source>
        <dbReference type="EMBL" id="HIU12850.1"/>
    </source>
</evidence>
<dbReference type="PANTHER" id="PTHR46517">
    <property type="entry name" value="FRUCTOSE-2,6-BISPHOSPHATASE TIGAR"/>
    <property type="match status" value="1"/>
</dbReference>
<dbReference type="CDD" id="cd07067">
    <property type="entry name" value="HP_PGM_like"/>
    <property type="match status" value="1"/>
</dbReference>
<dbReference type="SMART" id="SM00855">
    <property type="entry name" value="PGAM"/>
    <property type="match status" value="1"/>
</dbReference>
<dbReference type="InterPro" id="IPR029033">
    <property type="entry name" value="His_PPase_superfam"/>
</dbReference>
<dbReference type="InterPro" id="IPR001345">
    <property type="entry name" value="PG/BPGM_mutase_AS"/>
</dbReference>
<dbReference type="GO" id="GO:0045820">
    <property type="term" value="P:negative regulation of glycolytic process"/>
    <property type="evidence" value="ECO:0007669"/>
    <property type="project" value="TreeGrafter"/>
</dbReference>
<evidence type="ECO:0000256" key="1">
    <source>
        <dbReference type="ARBA" id="ARBA00022801"/>
    </source>
</evidence>
<feature type="active site" description="Proton donor/acceptor" evidence="2">
    <location>
        <position position="80"/>
    </location>
</feature>
<dbReference type="Proteomes" id="UP000824175">
    <property type="component" value="Unassembled WGS sequence"/>
</dbReference>
<dbReference type="SUPFAM" id="SSF53254">
    <property type="entry name" value="Phosphoglycerate mutase-like"/>
    <property type="match status" value="1"/>
</dbReference>
<feature type="binding site" evidence="3">
    <location>
        <position position="58"/>
    </location>
    <ligand>
        <name>substrate</name>
    </ligand>
</feature>
<evidence type="ECO:0000256" key="3">
    <source>
        <dbReference type="PIRSR" id="PIRSR613078-2"/>
    </source>
</evidence>
<evidence type="ECO:0000313" key="5">
    <source>
        <dbReference type="Proteomes" id="UP000824175"/>
    </source>
</evidence>
<dbReference type="GO" id="GO:0043456">
    <property type="term" value="P:regulation of pentose-phosphate shunt"/>
    <property type="evidence" value="ECO:0007669"/>
    <property type="project" value="TreeGrafter"/>
</dbReference>
<protein>
    <submittedName>
        <fullName evidence="4">Histidine phosphatase family protein</fullName>
    </submittedName>
</protein>
<dbReference type="GO" id="GO:0005829">
    <property type="term" value="C:cytosol"/>
    <property type="evidence" value="ECO:0007669"/>
    <property type="project" value="TreeGrafter"/>
</dbReference>
<proteinExistence type="predicted"/>
<comment type="caution">
    <text evidence="4">The sequence shown here is derived from an EMBL/GenBank/DDBJ whole genome shotgun (WGS) entry which is preliminary data.</text>
</comment>